<comment type="caution">
    <text evidence="1">The sequence shown here is derived from an EMBL/GenBank/DDBJ whole genome shotgun (WGS) entry which is preliminary data.</text>
</comment>
<dbReference type="EMBL" id="QGMG01001037">
    <property type="protein sequence ID" value="TVY50677.1"/>
    <property type="molecule type" value="Genomic_DNA"/>
</dbReference>
<protein>
    <submittedName>
        <fullName evidence="1">Uncharacterized protein</fullName>
    </submittedName>
</protein>
<proteinExistence type="predicted"/>
<evidence type="ECO:0000313" key="1">
    <source>
        <dbReference type="EMBL" id="TVY50677.1"/>
    </source>
</evidence>
<accession>A0A7D8YYM8</accession>
<dbReference type="AlphaFoldDB" id="A0A7D8YYM8"/>
<feature type="non-terminal residue" evidence="1">
    <location>
        <position position="77"/>
    </location>
</feature>
<evidence type="ECO:0000313" key="2">
    <source>
        <dbReference type="Proteomes" id="UP000481288"/>
    </source>
</evidence>
<dbReference type="Proteomes" id="UP000481288">
    <property type="component" value="Unassembled WGS sequence"/>
</dbReference>
<name>A0A7D8YYM8_9HELO</name>
<gene>
    <name evidence="1" type="ORF">LCER1_G007608</name>
</gene>
<dbReference type="OrthoDB" id="3562262at2759"/>
<organism evidence="1 2">
    <name type="scientific">Lachnellula cervina</name>
    <dbReference type="NCBI Taxonomy" id="1316786"/>
    <lineage>
        <taxon>Eukaryota</taxon>
        <taxon>Fungi</taxon>
        <taxon>Dikarya</taxon>
        <taxon>Ascomycota</taxon>
        <taxon>Pezizomycotina</taxon>
        <taxon>Leotiomycetes</taxon>
        <taxon>Helotiales</taxon>
        <taxon>Lachnaceae</taxon>
        <taxon>Lachnellula</taxon>
    </lineage>
</organism>
<sequence>MFNSCLLICTAEGKFGVVGMQTDNILILGNAKFVAIEEKELIKAGFTIKPREKLTPKTPLIFNGCILTNKNCEVQLH</sequence>
<keyword evidence="2" id="KW-1185">Reference proteome</keyword>
<reference evidence="1 2" key="1">
    <citation type="submission" date="2018-05" db="EMBL/GenBank/DDBJ databases">
        <title>Whole genome sequencing for identification of molecular markers to develop diagnostic detection tools for the regulated plant pathogen Lachnellula willkommii.</title>
        <authorList>
            <person name="Giroux E."/>
            <person name="Bilodeau G."/>
        </authorList>
    </citation>
    <scope>NUCLEOTIDE SEQUENCE [LARGE SCALE GENOMIC DNA]</scope>
    <source>
        <strain evidence="1 2">CBS 625.97</strain>
    </source>
</reference>